<feature type="transmembrane region" description="Helical" evidence="1">
    <location>
        <begin position="46"/>
        <end position="69"/>
    </location>
</feature>
<evidence type="ECO:0000256" key="1">
    <source>
        <dbReference type="SAM" id="Phobius"/>
    </source>
</evidence>
<dbReference type="Proteomes" id="UP000032430">
    <property type="component" value="Chromosome I"/>
</dbReference>
<dbReference type="RefSeq" id="WP_045094417.1">
    <property type="nucleotide sequence ID" value="NZ_LN614827.1"/>
</dbReference>
<protein>
    <submittedName>
        <fullName evidence="2">Uncharacterized protein</fullName>
    </submittedName>
</protein>
<name>A0A098G0R5_9GAMM</name>
<evidence type="ECO:0000313" key="2">
    <source>
        <dbReference type="EMBL" id="CEG55551.1"/>
    </source>
</evidence>
<reference evidence="3" key="1">
    <citation type="submission" date="2014-09" db="EMBL/GenBank/DDBJ databases">
        <authorList>
            <person name="Gomez-Valero L."/>
        </authorList>
    </citation>
    <scope>NUCLEOTIDE SEQUENCE [LARGE SCALE GENOMIC DNA]</scope>
    <source>
        <strain evidence="3">ATCC700992</strain>
    </source>
</reference>
<accession>A0A098G0R5</accession>
<dbReference type="HOGENOM" id="CLU_1260117_0_0_6"/>
<sequence>MKHNLLKGQIPLFITYWIFGIIPWIIYGLIGMALSKYYLSIAIIPYIQFLFYLYLIFPFLYFPLIYIAIWNSSTLYTKNRLWPMLAKISVFLGIVFLSIGAVIIIQTLMHSNDIEYQIKRAVNSINKTVPRKIDESTNIEKVSFDNKLLTYHYKLIDKNKSEINTMFFSLVLKAQLIKTVCKNADLKYYLSRGIDLSYHYVDKNDEEVSDILITKYDCK</sequence>
<feature type="transmembrane region" description="Helical" evidence="1">
    <location>
        <begin position="12"/>
        <end position="34"/>
    </location>
</feature>
<dbReference type="KEGG" id="lfa:LFA_0066"/>
<keyword evidence="1" id="KW-0812">Transmembrane</keyword>
<dbReference type="Gene3D" id="3.30.300.250">
    <property type="match status" value="1"/>
</dbReference>
<dbReference type="OrthoDB" id="5639086at2"/>
<dbReference type="AlphaFoldDB" id="A0A098G0R5"/>
<gene>
    <name evidence="2" type="ORF">LFA_0066</name>
</gene>
<keyword evidence="1" id="KW-0472">Membrane</keyword>
<dbReference type="STRING" id="1212491.LFA_0066"/>
<feature type="transmembrane region" description="Helical" evidence="1">
    <location>
        <begin position="90"/>
        <end position="109"/>
    </location>
</feature>
<keyword evidence="3" id="KW-1185">Reference proteome</keyword>
<dbReference type="EMBL" id="LN614827">
    <property type="protein sequence ID" value="CEG55551.1"/>
    <property type="molecule type" value="Genomic_DNA"/>
</dbReference>
<proteinExistence type="predicted"/>
<organism evidence="2 3">
    <name type="scientific">Legionella fallonii LLAP-10</name>
    <dbReference type="NCBI Taxonomy" id="1212491"/>
    <lineage>
        <taxon>Bacteria</taxon>
        <taxon>Pseudomonadati</taxon>
        <taxon>Pseudomonadota</taxon>
        <taxon>Gammaproteobacteria</taxon>
        <taxon>Legionellales</taxon>
        <taxon>Legionellaceae</taxon>
        <taxon>Legionella</taxon>
    </lineage>
</organism>
<keyword evidence="1" id="KW-1133">Transmembrane helix</keyword>
<evidence type="ECO:0000313" key="3">
    <source>
        <dbReference type="Proteomes" id="UP000032430"/>
    </source>
</evidence>